<dbReference type="RefSeq" id="XP_047785142.1">
    <property type="nucleotide sequence ID" value="XM_047922244.1"/>
</dbReference>
<dbReference type="EMBL" id="JADCUA010000001">
    <property type="protein sequence ID" value="KAH9844332.1"/>
    <property type="molecule type" value="Genomic_DNA"/>
</dbReference>
<evidence type="ECO:0000313" key="1">
    <source>
        <dbReference type="EMBL" id="KAH9844332.1"/>
    </source>
</evidence>
<accession>A0ABQ8KYG2</accession>
<comment type="caution">
    <text evidence="1">The sequence shown here is derived from an EMBL/GenBank/DDBJ whole genome shotgun (WGS) entry which is preliminary data.</text>
</comment>
<dbReference type="Proteomes" id="UP000814176">
    <property type="component" value="Unassembled WGS sequence"/>
</dbReference>
<dbReference type="GeneID" id="72002976"/>
<organism evidence="1 2">
    <name type="scientific">Rhodofomes roseus</name>
    <dbReference type="NCBI Taxonomy" id="34475"/>
    <lineage>
        <taxon>Eukaryota</taxon>
        <taxon>Fungi</taxon>
        <taxon>Dikarya</taxon>
        <taxon>Basidiomycota</taxon>
        <taxon>Agaricomycotina</taxon>
        <taxon>Agaricomycetes</taxon>
        <taxon>Polyporales</taxon>
        <taxon>Rhodofomes</taxon>
    </lineage>
</organism>
<name>A0ABQ8KYG2_9APHY</name>
<keyword evidence="2" id="KW-1185">Reference proteome</keyword>
<reference evidence="1 2" key="1">
    <citation type="journal article" date="2021" name="Environ. Microbiol.">
        <title>Gene family expansions and transcriptome signatures uncover fungal adaptations to wood decay.</title>
        <authorList>
            <person name="Hage H."/>
            <person name="Miyauchi S."/>
            <person name="Viragh M."/>
            <person name="Drula E."/>
            <person name="Min B."/>
            <person name="Chaduli D."/>
            <person name="Navarro D."/>
            <person name="Favel A."/>
            <person name="Norest M."/>
            <person name="Lesage-Meessen L."/>
            <person name="Balint B."/>
            <person name="Merenyi Z."/>
            <person name="de Eugenio L."/>
            <person name="Morin E."/>
            <person name="Martinez A.T."/>
            <person name="Baldrian P."/>
            <person name="Stursova M."/>
            <person name="Martinez M.J."/>
            <person name="Novotny C."/>
            <person name="Magnuson J.K."/>
            <person name="Spatafora J.W."/>
            <person name="Maurice S."/>
            <person name="Pangilinan J."/>
            <person name="Andreopoulos W."/>
            <person name="LaButti K."/>
            <person name="Hundley H."/>
            <person name="Na H."/>
            <person name="Kuo A."/>
            <person name="Barry K."/>
            <person name="Lipzen A."/>
            <person name="Henrissat B."/>
            <person name="Riley R."/>
            <person name="Ahrendt S."/>
            <person name="Nagy L.G."/>
            <person name="Grigoriev I.V."/>
            <person name="Martin F."/>
            <person name="Rosso M.N."/>
        </authorList>
    </citation>
    <scope>NUCLEOTIDE SEQUENCE [LARGE SCALE GENOMIC DNA]</scope>
    <source>
        <strain evidence="1 2">CIRM-BRFM 1785</strain>
    </source>
</reference>
<proteinExistence type="predicted"/>
<gene>
    <name evidence="1" type="ORF">C8Q71DRAFT_732162</name>
</gene>
<sequence length="192" mass="21881">MSAMSQSYPPGQTARDLLYLFPHVEDDTMSSILNHSLPGGDLYKLDSRRILEAQWDLIDASLDDSASPHALRSAPHAVDVYPTLDALLVPLNAYFSVLTLHGLARGQPTMLPYYFFRYSSHLVKIATQYEWPAVLRYHLAFYVRRCKEMRVGEYAGWGKVEVDLMEQFLVPHQKNVKVVCPCGAPRSRCTRY</sequence>
<protein>
    <submittedName>
        <fullName evidence="1">Uncharacterized protein</fullName>
    </submittedName>
</protein>
<evidence type="ECO:0000313" key="2">
    <source>
        <dbReference type="Proteomes" id="UP000814176"/>
    </source>
</evidence>